<dbReference type="OrthoDB" id="52928at2"/>
<feature type="coiled-coil region" evidence="1">
    <location>
        <begin position="80"/>
        <end position="107"/>
    </location>
</feature>
<dbReference type="GO" id="GO:0003677">
    <property type="term" value="F:DNA binding"/>
    <property type="evidence" value="ECO:0007669"/>
    <property type="project" value="InterPro"/>
</dbReference>
<dbReference type="GO" id="GO:0004803">
    <property type="term" value="F:transposase activity"/>
    <property type="evidence" value="ECO:0007669"/>
    <property type="project" value="InterPro"/>
</dbReference>
<dbReference type="EMBL" id="AFBQ01000099">
    <property type="protein sequence ID" value="EHY31892.1"/>
    <property type="molecule type" value="Genomic_DNA"/>
</dbReference>
<dbReference type="InterPro" id="IPR002514">
    <property type="entry name" value="Transposase_8"/>
</dbReference>
<dbReference type="AlphaFoldDB" id="H3KDC1"/>
<organism evidence="2 3">
    <name type="scientific">Sutterella parvirubra YIT 11816</name>
    <dbReference type="NCBI Taxonomy" id="762967"/>
    <lineage>
        <taxon>Bacteria</taxon>
        <taxon>Pseudomonadati</taxon>
        <taxon>Pseudomonadota</taxon>
        <taxon>Betaproteobacteria</taxon>
        <taxon>Burkholderiales</taxon>
        <taxon>Sutterellaceae</taxon>
        <taxon>Sutterella</taxon>
    </lineage>
</organism>
<evidence type="ECO:0000313" key="3">
    <source>
        <dbReference type="Proteomes" id="UP000004956"/>
    </source>
</evidence>
<dbReference type="HOGENOM" id="CLU_2195592_0_0_4"/>
<gene>
    <name evidence="2" type="ORF">HMPREF9440_00730</name>
</gene>
<keyword evidence="3" id="KW-1185">Reference proteome</keyword>
<dbReference type="PATRIC" id="fig|762967.3.peg.585"/>
<keyword evidence="1" id="KW-0175">Coiled coil</keyword>
<dbReference type="SUPFAM" id="SSF46689">
    <property type="entry name" value="Homeodomain-like"/>
    <property type="match status" value="1"/>
</dbReference>
<dbReference type="RefSeq" id="WP_008541392.1">
    <property type="nucleotide sequence ID" value="NZ_JH604913.1"/>
</dbReference>
<proteinExistence type="predicted"/>
<dbReference type="Gene3D" id="1.10.10.60">
    <property type="entry name" value="Homeodomain-like"/>
    <property type="match status" value="1"/>
</dbReference>
<protein>
    <submittedName>
        <fullName evidence="2">Transposase</fullName>
    </submittedName>
</protein>
<dbReference type="Proteomes" id="UP000004956">
    <property type="component" value="Unassembled WGS sequence"/>
</dbReference>
<evidence type="ECO:0000313" key="2">
    <source>
        <dbReference type="EMBL" id="EHY31892.1"/>
    </source>
</evidence>
<sequence>MPIIVTPRHNSPEFKEKCVRLVLEEGRTVAEVAKEMQVGRNTLHGWVHQAKVMSEAVNRAVEAAVAEALRAEREESDARAAADRAEIVRLQAELATAREELAKLKGKG</sequence>
<accession>H3KDC1</accession>
<reference evidence="2 3" key="1">
    <citation type="submission" date="2011-11" db="EMBL/GenBank/DDBJ databases">
        <authorList>
            <person name="Weinstock G."/>
            <person name="Sodergren E."/>
            <person name="Clifton S."/>
            <person name="Fulton L."/>
            <person name="Fulton B."/>
            <person name="Courtney L."/>
            <person name="Fronick C."/>
            <person name="Harrison M."/>
            <person name="Strong C."/>
            <person name="Farmer C."/>
            <person name="Delahaunty K."/>
            <person name="Markovic C."/>
            <person name="Hall O."/>
            <person name="Minx P."/>
            <person name="Tomlinson C."/>
            <person name="Mitreva M."/>
            <person name="Hou S."/>
            <person name="Chen J."/>
            <person name="Wollam A."/>
            <person name="Pepin K.H."/>
            <person name="Johnson M."/>
            <person name="Bhonagiri V."/>
            <person name="Zhang X."/>
            <person name="Suruliraj S."/>
            <person name="Warren W."/>
            <person name="Chinwalla A."/>
            <person name="Mardis E.R."/>
            <person name="Wilson R.K."/>
        </authorList>
    </citation>
    <scope>NUCLEOTIDE SEQUENCE [LARGE SCALE GENOMIC DNA]</scope>
    <source>
        <strain evidence="2 3">YIT 11816</strain>
    </source>
</reference>
<name>H3KDC1_9BURK</name>
<dbReference type="InterPro" id="IPR009057">
    <property type="entry name" value="Homeodomain-like_sf"/>
</dbReference>
<evidence type="ECO:0000256" key="1">
    <source>
        <dbReference type="SAM" id="Coils"/>
    </source>
</evidence>
<dbReference type="Pfam" id="PF01527">
    <property type="entry name" value="HTH_Tnp_1"/>
    <property type="match status" value="1"/>
</dbReference>
<comment type="caution">
    <text evidence="2">The sequence shown here is derived from an EMBL/GenBank/DDBJ whole genome shotgun (WGS) entry which is preliminary data.</text>
</comment>
<dbReference type="GO" id="GO:0006313">
    <property type="term" value="P:DNA transposition"/>
    <property type="evidence" value="ECO:0007669"/>
    <property type="project" value="InterPro"/>
</dbReference>